<evidence type="ECO:0000313" key="2">
    <source>
        <dbReference type="Proteomes" id="UP000231901"/>
    </source>
</evidence>
<organism evidence="1 2">
    <name type="scientific">Dickeya fangzhongdai</name>
    <dbReference type="NCBI Taxonomy" id="1778540"/>
    <lineage>
        <taxon>Bacteria</taxon>
        <taxon>Pseudomonadati</taxon>
        <taxon>Pseudomonadota</taxon>
        <taxon>Gammaproteobacteria</taxon>
        <taxon>Enterobacterales</taxon>
        <taxon>Pectobacteriaceae</taxon>
        <taxon>Dickeya</taxon>
    </lineage>
</organism>
<evidence type="ECO:0000313" key="1">
    <source>
        <dbReference type="EMBL" id="ATZ95768.1"/>
    </source>
</evidence>
<reference evidence="2" key="1">
    <citation type="journal article" date="2018" name="Genome Announc.">
        <title>Complete genome sequence of a Dickeya fangzhongdai type strain causing bleeding canker of pear tree trunks.</title>
        <authorList>
            <person name="Zhao Y."/>
            <person name="Tian Y."/>
            <person name="Li X."/>
            <person name="Hu B."/>
        </authorList>
    </citation>
    <scope>NUCLEOTIDE SEQUENCE [LARGE SCALE GENOMIC DNA]</scope>
    <source>
        <strain evidence="2">DSM 101947</strain>
    </source>
</reference>
<dbReference type="EMBL" id="CP025003">
    <property type="protein sequence ID" value="ATZ95768.1"/>
    <property type="molecule type" value="Genomic_DNA"/>
</dbReference>
<dbReference type="Proteomes" id="UP000231901">
    <property type="component" value="Chromosome"/>
</dbReference>
<keyword evidence="2" id="KW-1185">Reference proteome</keyword>
<proteinExistence type="predicted"/>
<protein>
    <submittedName>
        <fullName evidence="1">Uncharacterized protein</fullName>
    </submittedName>
</protein>
<dbReference type="KEGG" id="dfn:CVE23_18410"/>
<accession>A0A2K8QRN8</accession>
<dbReference type="AlphaFoldDB" id="A0A2K8QRN8"/>
<name>A0A2K8QRN8_9GAMM</name>
<gene>
    <name evidence="1" type="ORF">CVE23_18410</name>
</gene>
<sequence length="73" mass="8651">MYKKALEYFCIAFNHMGECDEYARIEREHPELKHLFSYEFAVSRAERAKFQGRFKAIELVLTKSMAEKPKSNS</sequence>